<name>A0ABV8TZ99_9ACTN</name>
<comment type="caution">
    <text evidence="8">The sequence shown here is derived from an EMBL/GenBank/DDBJ whole genome shotgun (WGS) entry which is preliminary data.</text>
</comment>
<keyword evidence="2" id="KW-1003">Cell membrane</keyword>
<dbReference type="RefSeq" id="WP_380621652.1">
    <property type="nucleotide sequence ID" value="NZ_JBHSDK010000015.1"/>
</dbReference>
<dbReference type="Proteomes" id="UP001595823">
    <property type="component" value="Unassembled WGS sequence"/>
</dbReference>
<dbReference type="InterPro" id="IPR025937">
    <property type="entry name" value="PDGLE_dom"/>
</dbReference>
<evidence type="ECO:0000259" key="7">
    <source>
        <dbReference type="Pfam" id="PF13190"/>
    </source>
</evidence>
<keyword evidence="4 6" id="KW-1133">Transmembrane helix</keyword>
<feature type="domain" description="PDGLE" evidence="7">
    <location>
        <begin position="4"/>
        <end position="104"/>
    </location>
</feature>
<proteinExistence type="predicted"/>
<organism evidence="8 9">
    <name type="scientific">Salininema proteolyticum</name>
    <dbReference type="NCBI Taxonomy" id="1607685"/>
    <lineage>
        <taxon>Bacteria</taxon>
        <taxon>Bacillati</taxon>
        <taxon>Actinomycetota</taxon>
        <taxon>Actinomycetes</taxon>
        <taxon>Glycomycetales</taxon>
        <taxon>Glycomycetaceae</taxon>
        <taxon>Salininema</taxon>
    </lineage>
</organism>
<dbReference type="EMBL" id="JBHSDK010000015">
    <property type="protein sequence ID" value="MFC4336129.1"/>
    <property type="molecule type" value="Genomic_DNA"/>
</dbReference>
<evidence type="ECO:0000313" key="8">
    <source>
        <dbReference type="EMBL" id="MFC4336129.1"/>
    </source>
</evidence>
<gene>
    <name evidence="8" type="ORF">ACFPET_13040</name>
</gene>
<keyword evidence="3 6" id="KW-0812">Transmembrane</keyword>
<evidence type="ECO:0000256" key="4">
    <source>
        <dbReference type="ARBA" id="ARBA00022989"/>
    </source>
</evidence>
<evidence type="ECO:0000256" key="6">
    <source>
        <dbReference type="SAM" id="Phobius"/>
    </source>
</evidence>
<feature type="transmembrane region" description="Helical" evidence="6">
    <location>
        <begin position="79"/>
        <end position="103"/>
    </location>
</feature>
<accession>A0ABV8TZ99</accession>
<keyword evidence="9" id="KW-1185">Reference proteome</keyword>
<sequence length="125" mass="12778">MRNRGFLVWGLIVALVLGGGIALFASSNPDGLESAMLDGCELTDDEITGGECIAQSEGEHEVGGPMADYGLSFLGENDLAASLSGLLGVLLAMGAATGLFWLLAKRPKDDAAAATDPKPARAEGE</sequence>
<evidence type="ECO:0000256" key="2">
    <source>
        <dbReference type="ARBA" id="ARBA00022475"/>
    </source>
</evidence>
<comment type="subcellular location">
    <subcellularLocation>
        <location evidence="1">Cell membrane</location>
    </subcellularLocation>
</comment>
<evidence type="ECO:0000256" key="1">
    <source>
        <dbReference type="ARBA" id="ARBA00004236"/>
    </source>
</evidence>
<keyword evidence="5 6" id="KW-0472">Membrane</keyword>
<evidence type="ECO:0000313" key="9">
    <source>
        <dbReference type="Proteomes" id="UP001595823"/>
    </source>
</evidence>
<dbReference type="Pfam" id="PF13190">
    <property type="entry name" value="PDGLE"/>
    <property type="match status" value="1"/>
</dbReference>
<reference evidence="9" key="1">
    <citation type="journal article" date="2019" name="Int. J. Syst. Evol. Microbiol.">
        <title>The Global Catalogue of Microorganisms (GCM) 10K type strain sequencing project: providing services to taxonomists for standard genome sequencing and annotation.</title>
        <authorList>
            <consortium name="The Broad Institute Genomics Platform"/>
            <consortium name="The Broad Institute Genome Sequencing Center for Infectious Disease"/>
            <person name="Wu L."/>
            <person name="Ma J."/>
        </authorList>
    </citation>
    <scope>NUCLEOTIDE SEQUENCE [LARGE SCALE GENOMIC DNA]</scope>
    <source>
        <strain evidence="9">IBRC-M 10908</strain>
    </source>
</reference>
<protein>
    <submittedName>
        <fullName evidence="8">PDGLE domain-containing protein</fullName>
    </submittedName>
</protein>
<evidence type="ECO:0000256" key="5">
    <source>
        <dbReference type="ARBA" id="ARBA00023136"/>
    </source>
</evidence>
<evidence type="ECO:0000256" key="3">
    <source>
        <dbReference type="ARBA" id="ARBA00022692"/>
    </source>
</evidence>